<keyword evidence="6" id="KW-1185">Reference proteome</keyword>
<feature type="compositionally biased region" description="Gly residues" evidence="1">
    <location>
        <begin position="387"/>
        <end position="406"/>
    </location>
</feature>
<dbReference type="PANTHER" id="PTHR33371">
    <property type="entry name" value="INTERMEMBRANE PHOSPHOLIPID TRANSPORT SYSTEM BINDING PROTEIN MLAD-RELATED"/>
    <property type="match status" value="1"/>
</dbReference>
<dbReference type="GO" id="GO:0005576">
    <property type="term" value="C:extracellular region"/>
    <property type="evidence" value="ECO:0007669"/>
    <property type="project" value="TreeGrafter"/>
</dbReference>
<dbReference type="Pfam" id="PF11887">
    <property type="entry name" value="Mce4_CUP1"/>
    <property type="match status" value="1"/>
</dbReference>
<dbReference type="RefSeq" id="WP_009157050.1">
    <property type="nucleotide sequence ID" value="NZ_CM001439.1"/>
</dbReference>
<evidence type="ECO:0000313" key="6">
    <source>
        <dbReference type="Proteomes" id="UP000004926"/>
    </source>
</evidence>
<reference evidence="5 6" key="1">
    <citation type="journal article" date="2012" name="Stand. Genomic Sci.">
        <title>Genome sequence of the ocean sediment bacterium Saccharomonospora marina type strain (XMU15(T)).</title>
        <authorList>
            <person name="Klenk H.P."/>
            <person name="Lu M."/>
            <person name="Lucas S."/>
            <person name="Lapidus A."/>
            <person name="Copeland A."/>
            <person name="Pitluck S."/>
            <person name="Goodwin L.A."/>
            <person name="Han C."/>
            <person name="Tapia R."/>
            <person name="Brambilla E.M."/>
            <person name="Potter G."/>
            <person name="Land M."/>
            <person name="Ivanova N."/>
            <person name="Rohde M."/>
            <person name="Goker M."/>
            <person name="Detter J.C."/>
            <person name="Li W.J."/>
            <person name="Kyrpides N.C."/>
            <person name="Woyke T."/>
        </authorList>
    </citation>
    <scope>NUCLEOTIDE SEQUENCE [LARGE SCALE GENOMIC DNA]</scope>
    <source>
        <strain evidence="5 6">XMU15</strain>
    </source>
</reference>
<dbReference type="PANTHER" id="PTHR33371:SF15">
    <property type="entry name" value="LIPOPROTEIN LPRN"/>
    <property type="match status" value="1"/>
</dbReference>
<evidence type="ECO:0000313" key="5">
    <source>
        <dbReference type="EMBL" id="EHR53676.1"/>
    </source>
</evidence>
<feature type="domain" description="Mammalian cell entry C-terminal" evidence="4">
    <location>
        <begin position="131"/>
        <end position="301"/>
    </location>
</feature>
<dbReference type="Proteomes" id="UP000004926">
    <property type="component" value="Chromosome"/>
</dbReference>
<dbReference type="PROSITE" id="PS51257">
    <property type="entry name" value="PROKAR_LIPOPROTEIN"/>
    <property type="match status" value="1"/>
</dbReference>
<dbReference type="InterPro" id="IPR003399">
    <property type="entry name" value="Mce/MlaD"/>
</dbReference>
<protein>
    <submittedName>
        <fullName evidence="5">Virulence factor Mce family protein</fullName>
    </submittedName>
</protein>
<dbReference type="eggNOG" id="COG1463">
    <property type="taxonomic scope" value="Bacteria"/>
</dbReference>
<evidence type="ECO:0000256" key="2">
    <source>
        <dbReference type="SAM" id="SignalP"/>
    </source>
</evidence>
<name>H5XA16_9PSEU</name>
<evidence type="ECO:0000256" key="1">
    <source>
        <dbReference type="SAM" id="MobiDB-lite"/>
    </source>
</evidence>
<dbReference type="NCBIfam" id="TIGR00996">
    <property type="entry name" value="Mtu_fam_mce"/>
    <property type="match status" value="1"/>
</dbReference>
<organism evidence="5 6">
    <name type="scientific">Saccharomonospora marina XMU15</name>
    <dbReference type="NCBI Taxonomy" id="882083"/>
    <lineage>
        <taxon>Bacteria</taxon>
        <taxon>Bacillati</taxon>
        <taxon>Actinomycetota</taxon>
        <taxon>Actinomycetes</taxon>
        <taxon>Pseudonocardiales</taxon>
        <taxon>Pseudonocardiaceae</taxon>
        <taxon>Saccharomonospora</taxon>
    </lineage>
</organism>
<sequence>MTVTSRLRAKLAALLGVALLLAGCADGGFTGLYNAPLPGGADVGDNPVRVTVEFTDVLDLVPQSSVKVDDVTVGTVQRIELAEDSKSAVVQLTMRGDVRLPANARAELRQSSLLGEKFVELSAPTGEQPQGRLSDGATIPLQRTSRNPEVEEVLGALSLLLNGGGVEQLRDIVRELNKALAGNDAEFRALLTRADRLAAELDSQRGEIVRAIDGMNRLSETLVAQEDNLVTALEHLEPGLAVVSEQREQLVGMLSSLEELSRVGTRVVNRSSEQLVANLESLGPVLDKLAESGSDLTEALRILPTYPLPHFAGSIVRGDYANVKVRLDMNLDTMLRNILNAGMPMEFLGNGSEPDTGGDDAARQGSGGSAEGPFLPLPQSGASPDGTGSGTGDFGGLLGSLLGGTP</sequence>
<dbReference type="EMBL" id="CM001439">
    <property type="protein sequence ID" value="EHR53676.1"/>
    <property type="molecule type" value="Genomic_DNA"/>
</dbReference>
<dbReference type="Pfam" id="PF02470">
    <property type="entry name" value="MlaD"/>
    <property type="match status" value="1"/>
</dbReference>
<keyword evidence="2" id="KW-0732">Signal</keyword>
<gene>
    <name evidence="5" type="ORF">SacmaDRAFT_5560</name>
</gene>
<evidence type="ECO:0000259" key="4">
    <source>
        <dbReference type="Pfam" id="PF11887"/>
    </source>
</evidence>
<dbReference type="InterPro" id="IPR052336">
    <property type="entry name" value="MlaD_Phospholipid_Transporter"/>
</dbReference>
<proteinExistence type="predicted"/>
<feature type="signal peptide" evidence="2">
    <location>
        <begin position="1"/>
        <end position="27"/>
    </location>
</feature>
<dbReference type="STRING" id="882083.SacmaDRAFT_5560"/>
<evidence type="ECO:0000259" key="3">
    <source>
        <dbReference type="Pfam" id="PF02470"/>
    </source>
</evidence>
<feature type="domain" description="Mce/MlaD" evidence="3">
    <location>
        <begin position="47"/>
        <end position="123"/>
    </location>
</feature>
<accession>H5XA16</accession>
<feature type="region of interest" description="Disordered" evidence="1">
    <location>
        <begin position="346"/>
        <end position="406"/>
    </location>
</feature>
<dbReference type="HOGENOM" id="CLU_045966_2_0_11"/>
<feature type="chain" id="PRO_5039245346" evidence="2">
    <location>
        <begin position="28"/>
        <end position="406"/>
    </location>
</feature>
<dbReference type="InterPro" id="IPR024516">
    <property type="entry name" value="Mce_C"/>
</dbReference>
<dbReference type="InterPro" id="IPR005693">
    <property type="entry name" value="Mce"/>
</dbReference>
<dbReference type="AlphaFoldDB" id="H5XA16"/>